<evidence type="ECO:0000256" key="2">
    <source>
        <dbReference type="SAM" id="Coils"/>
    </source>
</evidence>
<evidence type="ECO:0000313" key="4">
    <source>
        <dbReference type="Proteomes" id="UP001138802"/>
    </source>
</evidence>
<dbReference type="PANTHER" id="PTHR30469:SF15">
    <property type="entry name" value="HLYD FAMILY OF SECRETION PROTEINS"/>
    <property type="match status" value="1"/>
</dbReference>
<reference evidence="3 4" key="1">
    <citation type="journal article" date="2020" name="Microorganisms">
        <title>Osmotic Adaptation and Compatible Solute Biosynthesis of Phototrophic Bacteria as Revealed from Genome Analyses.</title>
        <authorList>
            <person name="Imhoff J.F."/>
            <person name="Rahn T."/>
            <person name="Kunzel S."/>
            <person name="Keller A."/>
            <person name="Neulinger S.C."/>
        </authorList>
    </citation>
    <scope>NUCLEOTIDE SEQUENCE [LARGE SCALE GENOMIC DNA]</scope>
    <source>
        <strain evidence="3 4">DSM 21303</strain>
    </source>
</reference>
<accession>A0A9X0WKL5</accession>
<dbReference type="SUPFAM" id="SSF111369">
    <property type="entry name" value="HlyD-like secretion proteins"/>
    <property type="match status" value="1"/>
</dbReference>
<dbReference type="Proteomes" id="UP001138802">
    <property type="component" value="Unassembled WGS sequence"/>
</dbReference>
<evidence type="ECO:0000313" key="3">
    <source>
        <dbReference type="EMBL" id="MBK1646170.1"/>
    </source>
</evidence>
<protein>
    <recommendedName>
        <fullName evidence="5">Efflux RND transporter periplasmic adaptor subunit</fullName>
    </recommendedName>
</protein>
<dbReference type="GO" id="GO:1990281">
    <property type="term" value="C:efflux pump complex"/>
    <property type="evidence" value="ECO:0007669"/>
    <property type="project" value="TreeGrafter"/>
</dbReference>
<feature type="coiled-coil region" evidence="2">
    <location>
        <begin position="104"/>
        <end position="131"/>
    </location>
</feature>
<dbReference type="NCBIfam" id="TIGR01730">
    <property type="entry name" value="RND_mfp"/>
    <property type="match status" value="1"/>
</dbReference>
<proteinExistence type="inferred from homology"/>
<dbReference type="Gene3D" id="2.40.50.100">
    <property type="match status" value="1"/>
</dbReference>
<dbReference type="Gene3D" id="1.10.287.470">
    <property type="entry name" value="Helix hairpin bin"/>
    <property type="match status" value="1"/>
</dbReference>
<organism evidence="3 4">
    <name type="scientific">Thiocapsa imhoffii</name>
    <dbReference type="NCBI Taxonomy" id="382777"/>
    <lineage>
        <taxon>Bacteria</taxon>
        <taxon>Pseudomonadati</taxon>
        <taxon>Pseudomonadota</taxon>
        <taxon>Gammaproteobacteria</taxon>
        <taxon>Chromatiales</taxon>
        <taxon>Chromatiaceae</taxon>
        <taxon>Thiocapsa</taxon>
    </lineage>
</organism>
<dbReference type="GO" id="GO:0015562">
    <property type="term" value="F:efflux transmembrane transporter activity"/>
    <property type="evidence" value="ECO:0007669"/>
    <property type="project" value="TreeGrafter"/>
</dbReference>
<keyword evidence="4" id="KW-1185">Reference proteome</keyword>
<sequence>MGALSRSMGIAGLALVGALSGCVDHAGSVPALQPPEMAVRAMAAQSLEDTRVLHFAGVVESRERATLTFQVGGVLRERVVELGQRVTMGQPLAQLFNPELDPARDVARERLREVEAEAEQARGDLIRAQQLFERGVLAEQERDRQAARLDALEASMGSARASLRQSEQLQQETRLFAPFAGIVETVFAEPGEYVGAGQPVVRLAAADGLKVEVTVPARMLDGLRVGDTIPVGSPLEGWSGQGRVTEIGASGSEGRVLYPLVVGLNGVPARAGDAVEVILTDRRPAFVAVPFQAVMRSANGLAVFRVEGGQVRRVPVTVTRVQGEWALLEDGALQVGDAVVYSGLTRLADRDAVRLLP</sequence>
<evidence type="ECO:0008006" key="5">
    <source>
        <dbReference type="Google" id="ProtNLM"/>
    </source>
</evidence>
<dbReference type="AlphaFoldDB" id="A0A9X0WKL5"/>
<name>A0A9X0WKL5_9GAMM</name>
<dbReference type="EMBL" id="NRSD01000021">
    <property type="protein sequence ID" value="MBK1646170.1"/>
    <property type="molecule type" value="Genomic_DNA"/>
</dbReference>
<comment type="similarity">
    <text evidence="1">Belongs to the membrane fusion protein (MFP) (TC 8.A.1) family.</text>
</comment>
<dbReference type="InterPro" id="IPR006143">
    <property type="entry name" value="RND_pump_MFP"/>
</dbReference>
<gene>
    <name evidence="3" type="ORF">CKO25_16260</name>
</gene>
<dbReference type="Gene3D" id="2.40.30.170">
    <property type="match status" value="1"/>
</dbReference>
<dbReference type="PROSITE" id="PS51257">
    <property type="entry name" value="PROKAR_LIPOPROTEIN"/>
    <property type="match status" value="1"/>
</dbReference>
<keyword evidence="2" id="KW-0175">Coiled coil</keyword>
<dbReference type="Gene3D" id="2.40.420.20">
    <property type="match status" value="1"/>
</dbReference>
<dbReference type="PANTHER" id="PTHR30469">
    <property type="entry name" value="MULTIDRUG RESISTANCE PROTEIN MDTA"/>
    <property type="match status" value="1"/>
</dbReference>
<evidence type="ECO:0000256" key="1">
    <source>
        <dbReference type="ARBA" id="ARBA00009477"/>
    </source>
</evidence>
<comment type="caution">
    <text evidence="3">The sequence shown here is derived from an EMBL/GenBank/DDBJ whole genome shotgun (WGS) entry which is preliminary data.</text>
</comment>